<sequence>MKFIIKGIVMSVLIGLTAVSSQAQELTKTEKRALKKEAKAMYKDVTKLKALKDGKKESDEALATTKTEILKLKATQHDFEQRESVMLSTIDSLSARLKRAQDRIKELENNKSITSTNPTTISGVASTKGIVFRVQVGAYKNRSFDHNNNTDYTKENADGYNKHVLGTFSQYQAAKSFAEHLTQLGIKGAWVVAFKDGNRISVQEALGGTTPVKDDNNGGGK</sequence>
<gene>
    <name evidence="3" type="ORF">M23134_04300</name>
</gene>
<organism evidence="3 4">
    <name type="scientific">Microscilla marina ATCC 23134</name>
    <dbReference type="NCBI Taxonomy" id="313606"/>
    <lineage>
        <taxon>Bacteria</taxon>
        <taxon>Pseudomonadati</taxon>
        <taxon>Bacteroidota</taxon>
        <taxon>Cytophagia</taxon>
        <taxon>Cytophagales</taxon>
        <taxon>Microscillaceae</taxon>
        <taxon>Microscilla</taxon>
    </lineage>
</organism>
<evidence type="ECO:0000256" key="2">
    <source>
        <dbReference type="SAM" id="SignalP"/>
    </source>
</evidence>
<dbReference type="eggNOG" id="ENOG5032XDY">
    <property type="taxonomic scope" value="Bacteria"/>
</dbReference>
<keyword evidence="2" id="KW-0732">Signal</keyword>
<accession>A1ZEF9</accession>
<name>A1ZEF9_MICM2</name>
<keyword evidence="4" id="KW-1185">Reference proteome</keyword>
<keyword evidence="1" id="KW-0175">Coiled coil</keyword>
<protein>
    <recommendedName>
        <fullName evidence="5">SPOR domain-containing protein</fullName>
    </recommendedName>
</protein>
<reference evidence="3 4" key="1">
    <citation type="submission" date="2007-01" db="EMBL/GenBank/DDBJ databases">
        <authorList>
            <person name="Haygood M."/>
            <person name="Podell S."/>
            <person name="Anderson C."/>
            <person name="Hopkinson B."/>
            <person name="Roe K."/>
            <person name="Barbeau K."/>
            <person name="Gaasterland T."/>
            <person name="Ferriera S."/>
            <person name="Johnson J."/>
            <person name="Kravitz S."/>
            <person name="Beeson K."/>
            <person name="Sutton G."/>
            <person name="Rogers Y.-H."/>
            <person name="Friedman R."/>
            <person name="Frazier M."/>
            <person name="Venter J.C."/>
        </authorList>
    </citation>
    <scope>NUCLEOTIDE SEQUENCE [LARGE SCALE GENOMIC DNA]</scope>
    <source>
        <strain evidence="3 4">ATCC 23134</strain>
    </source>
</reference>
<evidence type="ECO:0000313" key="4">
    <source>
        <dbReference type="Proteomes" id="UP000004095"/>
    </source>
</evidence>
<feature type="signal peptide" evidence="2">
    <location>
        <begin position="1"/>
        <end position="23"/>
    </location>
</feature>
<feature type="coiled-coil region" evidence="1">
    <location>
        <begin position="90"/>
        <end position="117"/>
    </location>
</feature>
<feature type="chain" id="PRO_5002641542" description="SPOR domain-containing protein" evidence="2">
    <location>
        <begin position="24"/>
        <end position="221"/>
    </location>
</feature>
<dbReference type="EMBL" id="AAWS01000003">
    <property type="protein sequence ID" value="EAY31467.1"/>
    <property type="molecule type" value="Genomic_DNA"/>
</dbReference>
<evidence type="ECO:0000313" key="3">
    <source>
        <dbReference type="EMBL" id="EAY31467.1"/>
    </source>
</evidence>
<evidence type="ECO:0008006" key="5">
    <source>
        <dbReference type="Google" id="ProtNLM"/>
    </source>
</evidence>
<dbReference type="Proteomes" id="UP000004095">
    <property type="component" value="Unassembled WGS sequence"/>
</dbReference>
<dbReference type="AlphaFoldDB" id="A1ZEF9"/>
<dbReference type="RefSeq" id="WP_002694051.1">
    <property type="nucleotide sequence ID" value="NZ_AAWS01000003.1"/>
</dbReference>
<evidence type="ECO:0000256" key="1">
    <source>
        <dbReference type="SAM" id="Coils"/>
    </source>
</evidence>
<proteinExistence type="predicted"/>
<dbReference type="OrthoDB" id="1119072at2"/>
<comment type="caution">
    <text evidence="3">The sequence shown here is derived from an EMBL/GenBank/DDBJ whole genome shotgun (WGS) entry which is preliminary data.</text>
</comment>